<feature type="transmembrane region" description="Helical" evidence="1">
    <location>
        <begin position="75"/>
        <end position="95"/>
    </location>
</feature>
<dbReference type="RefSeq" id="WP_187430680.1">
    <property type="nucleotide sequence ID" value="NZ_CP143423.1"/>
</dbReference>
<evidence type="ECO:0008006" key="4">
    <source>
        <dbReference type="Google" id="ProtNLM"/>
    </source>
</evidence>
<protein>
    <recommendedName>
        <fullName evidence="4">SHOCT domain-containing protein</fullName>
    </recommendedName>
</protein>
<keyword evidence="1" id="KW-0812">Transmembrane</keyword>
<evidence type="ECO:0000256" key="1">
    <source>
        <dbReference type="SAM" id="Phobius"/>
    </source>
</evidence>
<evidence type="ECO:0000313" key="3">
    <source>
        <dbReference type="Proteomes" id="UP001318682"/>
    </source>
</evidence>
<dbReference type="Proteomes" id="UP001318682">
    <property type="component" value="Chromosome"/>
</dbReference>
<keyword evidence="3" id="KW-1185">Reference proteome</keyword>
<sequence>MTAILRELRTLDERLARKDISDVEYAAQRARLIESVDVVEPEFVAVSDSVPQGATVKHASDTPLPANTGGMSSSLGIIICLGVVGICLCLAMLTFADFNLALTLGVTVLAALSIALLRNLEE</sequence>
<reference evidence="3" key="1">
    <citation type="submission" date="2024-01" db="EMBL/GenBank/DDBJ databases">
        <title>Roseobacter fucihabitans sp. nov., isolated from the brown alga Fucus spiralis.</title>
        <authorList>
            <person name="Hahnke S."/>
            <person name="Berger M."/>
            <person name="Schlingloff A."/>
            <person name="Athale I."/>
            <person name="Neumann-Schaal M."/>
            <person name="Adenaya A."/>
            <person name="Poehlein A."/>
            <person name="Daniel R."/>
            <person name="Pertersen J."/>
            <person name="Brinkhoff T."/>
        </authorList>
    </citation>
    <scope>NUCLEOTIDE SEQUENCE [LARGE SCALE GENOMIC DNA]</scope>
    <source>
        <strain evidence="3">B14</strain>
    </source>
</reference>
<keyword evidence="1" id="KW-1133">Transmembrane helix</keyword>
<name>A0ABZ2BQ45_9RHOB</name>
<organism evidence="2 3">
    <name type="scientific">Roseobacter fucihabitans</name>
    <dbReference type="NCBI Taxonomy" id="1537242"/>
    <lineage>
        <taxon>Bacteria</taxon>
        <taxon>Pseudomonadati</taxon>
        <taxon>Pseudomonadota</taxon>
        <taxon>Alphaproteobacteria</taxon>
        <taxon>Rhodobacterales</taxon>
        <taxon>Roseobacteraceae</taxon>
        <taxon>Roseobacter</taxon>
    </lineage>
</organism>
<gene>
    <name evidence="2" type="ORF">ROLI_000770</name>
</gene>
<dbReference type="EMBL" id="CP143423">
    <property type="protein sequence ID" value="WVX47019.1"/>
    <property type="molecule type" value="Genomic_DNA"/>
</dbReference>
<evidence type="ECO:0000313" key="2">
    <source>
        <dbReference type="EMBL" id="WVX47019.1"/>
    </source>
</evidence>
<feature type="transmembrane region" description="Helical" evidence="1">
    <location>
        <begin position="101"/>
        <end position="120"/>
    </location>
</feature>
<accession>A0ABZ2BQ45</accession>
<keyword evidence="1" id="KW-0472">Membrane</keyword>
<proteinExistence type="predicted"/>